<keyword evidence="4" id="KW-0804">Transcription</keyword>
<dbReference type="GO" id="GO:0016987">
    <property type="term" value="F:sigma factor activity"/>
    <property type="evidence" value="ECO:0007669"/>
    <property type="project" value="UniProtKB-KW"/>
</dbReference>
<keyword evidence="3" id="KW-0731">Sigma factor</keyword>
<organism evidence="6">
    <name type="scientific">uncultured Solirubrobacteraceae bacterium</name>
    <dbReference type="NCBI Taxonomy" id="1162706"/>
    <lineage>
        <taxon>Bacteria</taxon>
        <taxon>Bacillati</taxon>
        <taxon>Actinomycetota</taxon>
        <taxon>Thermoleophilia</taxon>
        <taxon>Solirubrobacterales</taxon>
        <taxon>Solirubrobacteraceae</taxon>
        <taxon>environmental samples</taxon>
    </lineage>
</organism>
<comment type="similarity">
    <text evidence="1">Belongs to the sigma-70 factor family. ECF subfamily.</text>
</comment>
<sequence>MGLVSLLPQGQRHAVWARVVEEREYVDIARELRCSQSVVRKRVSRGLQGLRTQLEERT</sequence>
<name>A0A6J4SN83_9ACTN</name>
<dbReference type="GO" id="GO:0003677">
    <property type="term" value="F:DNA binding"/>
    <property type="evidence" value="ECO:0007669"/>
    <property type="project" value="InterPro"/>
</dbReference>
<dbReference type="AlphaFoldDB" id="A0A6J4SN83"/>
<feature type="domain" description="RNA polymerase sigma factor 70 region 4 type 2" evidence="5">
    <location>
        <begin position="3"/>
        <end position="48"/>
    </location>
</feature>
<dbReference type="EMBL" id="CADCVR010000058">
    <property type="protein sequence ID" value="CAA9498672.1"/>
    <property type="molecule type" value="Genomic_DNA"/>
</dbReference>
<accession>A0A6J4SN83</accession>
<keyword evidence="2" id="KW-0805">Transcription regulation</keyword>
<evidence type="ECO:0000256" key="3">
    <source>
        <dbReference type="ARBA" id="ARBA00023082"/>
    </source>
</evidence>
<proteinExistence type="inferred from homology"/>
<dbReference type="Pfam" id="PF08281">
    <property type="entry name" value="Sigma70_r4_2"/>
    <property type="match status" value="1"/>
</dbReference>
<dbReference type="SUPFAM" id="SSF88659">
    <property type="entry name" value="Sigma3 and sigma4 domains of RNA polymerase sigma factors"/>
    <property type="match status" value="1"/>
</dbReference>
<evidence type="ECO:0000313" key="6">
    <source>
        <dbReference type="EMBL" id="CAA9498672.1"/>
    </source>
</evidence>
<gene>
    <name evidence="6" type="ORF">AVDCRST_MAG53-2278</name>
</gene>
<evidence type="ECO:0000259" key="5">
    <source>
        <dbReference type="Pfam" id="PF08281"/>
    </source>
</evidence>
<dbReference type="InterPro" id="IPR036388">
    <property type="entry name" value="WH-like_DNA-bd_sf"/>
</dbReference>
<protein>
    <recommendedName>
        <fullName evidence="5">RNA polymerase sigma factor 70 region 4 type 2 domain-containing protein</fullName>
    </recommendedName>
</protein>
<evidence type="ECO:0000256" key="1">
    <source>
        <dbReference type="ARBA" id="ARBA00010641"/>
    </source>
</evidence>
<dbReference type="Gene3D" id="1.10.10.10">
    <property type="entry name" value="Winged helix-like DNA-binding domain superfamily/Winged helix DNA-binding domain"/>
    <property type="match status" value="1"/>
</dbReference>
<dbReference type="InterPro" id="IPR013249">
    <property type="entry name" value="RNA_pol_sigma70_r4_t2"/>
</dbReference>
<dbReference type="InterPro" id="IPR013324">
    <property type="entry name" value="RNA_pol_sigma_r3/r4-like"/>
</dbReference>
<evidence type="ECO:0000256" key="2">
    <source>
        <dbReference type="ARBA" id="ARBA00023015"/>
    </source>
</evidence>
<evidence type="ECO:0000256" key="4">
    <source>
        <dbReference type="ARBA" id="ARBA00023163"/>
    </source>
</evidence>
<dbReference type="GO" id="GO:0006352">
    <property type="term" value="P:DNA-templated transcription initiation"/>
    <property type="evidence" value="ECO:0007669"/>
    <property type="project" value="InterPro"/>
</dbReference>
<reference evidence="6" key="1">
    <citation type="submission" date="2020-02" db="EMBL/GenBank/DDBJ databases">
        <authorList>
            <person name="Meier V. D."/>
        </authorList>
    </citation>
    <scope>NUCLEOTIDE SEQUENCE</scope>
    <source>
        <strain evidence="6">AVDCRST_MAG53</strain>
    </source>
</reference>